<dbReference type="InterPro" id="IPR050659">
    <property type="entry name" value="Peptidase_M24B"/>
</dbReference>
<dbReference type="SUPFAM" id="SSF53092">
    <property type="entry name" value="Creatinase/prolidase N-terminal domain"/>
    <property type="match status" value="1"/>
</dbReference>
<dbReference type="InterPro" id="IPR029149">
    <property type="entry name" value="Creatin/AminoP/Spt16_N"/>
</dbReference>
<evidence type="ECO:0000313" key="4">
    <source>
        <dbReference type="Proteomes" id="UP001500804"/>
    </source>
</evidence>
<dbReference type="RefSeq" id="WP_345605518.1">
    <property type="nucleotide sequence ID" value="NZ_BAABJO010000009.1"/>
</dbReference>
<dbReference type="Gene3D" id="3.90.230.10">
    <property type="entry name" value="Creatinase/methionine aminopeptidase superfamily"/>
    <property type="match status" value="1"/>
</dbReference>
<feature type="domain" description="Peptidase M24" evidence="1">
    <location>
        <begin position="165"/>
        <end position="349"/>
    </location>
</feature>
<dbReference type="Gene3D" id="3.40.350.10">
    <property type="entry name" value="Creatinase/prolidase N-terminal domain"/>
    <property type="match status" value="1"/>
</dbReference>
<reference evidence="4" key="1">
    <citation type="journal article" date="2019" name="Int. J. Syst. Evol. Microbiol.">
        <title>The Global Catalogue of Microorganisms (GCM) 10K type strain sequencing project: providing services to taxonomists for standard genome sequencing and annotation.</title>
        <authorList>
            <consortium name="The Broad Institute Genomics Platform"/>
            <consortium name="The Broad Institute Genome Sequencing Center for Infectious Disease"/>
            <person name="Wu L."/>
            <person name="Ma J."/>
        </authorList>
    </citation>
    <scope>NUCLEOTIDE SEQUENCE [LARGE SCALE GENOMIC DNA]</scope>
    <source>
        <strain evidence="4">JCM 18302</strain>
    </source>
</reference>
<dbReference type="CDD" id="cd01066">
    <property type="entry name" value="APP_MetAP"/>
    <property type="match status" value="1"/>
</dbReference>
<name>A0ABP9NPD7_9PSEU</name>
<dbReference type="InterPro" id="IPR000587">
    <property type="entry name" value="Creatinase_N"/>
</dbReference>
<dbReference type="SUPFAM" id="SSF55920">
    <property type="entry name" value="Creatinase/aminopeptidase"/>
    <property type="match status" value="1"/>
</dbReference>
<organism evidence="3 4">
    <name type="scientific">Pseudonocardia adelaidensis</name>
    <dbReference type="NCBI Taxonomy" id="648754"/>
    <lineage>
        <taxon>Bacteria</taxon>
        <taxon>Bacillati</taxon>
        <taxon>Actinomycetota</taxon>
        <taxon>Actinomycetes</taxon>
        <taxon>Pseudonocardiales</taxon>
        <taxon>Pseudonocardiaceae</taxon>
        <taxon>Pseudonocardia</taxon>
    </lineage>
</organism>
<protein>
    <submittedName>
        <fullName evidence="3">Xaa-Pro peptidase family protein</fullName>
    </submittedName>
</protein>
<evidence type="ECO:0000259" key="2">
    <source>
        <dbReference type="Pfam" id="PF01321"/>
    </source>
</evidence>
<evidence type="ECO:0000259" key="1">
    <source>
        <dbReference type="Pfam" id="PF00557"/>
    </source>
</evidence>
<dbReference type="PANTHER" id="PTHR46112:SF2">
    <property type="entry name" value="XAA-PRO AMINOPEPTIDASE P-RELATED"/>
    <property type="match status" value="1"/>
</dbReference>
<dbReference type="EMBL" id="BAABJO010000009">
    <property type="protein sequence ID" value="GAA5120840.1"/>
    <property type="molecule type" value="Genomic_DNA"/>
</dbReference>
<comment type="caution">
    <text evidence="3">The sequence shown here is derived from an EMBL/GenBank/DDBJ whole genome shotgun (WGS) entry which is preliminary data.</text>
</comment>
<accession>A0ABP9NPD7</accession>
<feature type="domain" description="Creatinase N-terminal" evidence="2">
    <location>
        <begin position="19"/>
        <end position="155"/>
    </location>
</feature>
<dbReference type="InterPro" id="IPR000994">
    <property type="entry name" value="Pept_M24"/>
</dbReference>
<proteinExistence type="predicted"/>
<dbReference type="InterPro" id="IPR036005">
    <property type="entry name" value="Creatinase/aminopeptidase-like"/>
</dbReference>
<sequence length="383" mass="40111">MTITAPLVAPLHDPERQARTTALRAAMAARGLTAVALTSPENVYYLLGLDHLGYFAFTMVVLPAEGEPVLVTREMERATVVAQVPEVRHVTFADGEDPADAAVRALAHIVPEGGTVGVEGRGSFLPPAVLDALRAALPALSWVDCTGLLASARAVQSATETGWARRAAGVSDAAMRAGITAARPGAAEREVAAATYHAMISAGGESPGFVPLIRPVAMLGQEHVTWGDRPLRPGHGLFVELSGCVRRYHAPLSRTVYPGYAPSGAVEASERALAGLAAARTALRPGIRTGEVFAAWQRAVGGMPRRHHCGYLVGIGYPPSWVGGPEVLGIRPGGDVEVVAGMVFHLMSWVERPVGHVVSDSALVTDDGCELLTTVARELTVVA</sequence>
<gene>
    <name evidence="3" type="ORF">GCM10023320_28750</name>
</gene>
<keyword evidence="4" id="KW-1185">Reference proteome</keyword>
<dbReference type="Pfam" id="PF00557">
    <property type="entry name" value="Peptidase_M24"/>
    <property type="match status" value="1"/>
</dbReference>
<dbReference type="Proteomes" id="UP001500804">
    <property type="component" value="Unassembled WGS sequence"/>
</dbReference>
<evidence type="ECO:0000313" key="3">
    <source>
        <dbReference type="EMBL" id="GAA5120840.1"/>
    </source>
</evidence>
<dbReference type="PANTHER" id="PTHR46112">
    <property type="entry name" value="AMINOPEPTIDASE"/>
    <property type="match status" value="1"/>
</dbReference>
<dbReference type="Pfam" id="PF01321">
    <property type="entry name" value="Creatinase_N"/>
    <property type="match status" value="1"/>
</dbReference>